<name>A0ACB7H1U7_MANES</name>
<organism evidence="1 2">
    <name type="scientific">Manihot esculenta</name>
    <name type="common">Cassava</name>
    <name type="synonym">Jatropha manihot</name>
    <dbReference type="NCBI Taxonomy" id="3983"/>
    <lineage>
        <taxon>Eukaryota</taxon>
        <taxon>Viridiplantae</taxon>
        <taxon>Streptophyta</taxon>
        <taxon>Embryophyta</taxon>
        <taxon>Tracheophyta</taxon>
        <taxon>Spermatophyta</taxon>
        <taxon>Magnoliopsida</taxon>
        <taxon>eudicotyledons</taxon>
        <taxon>Gunneridae</taxon>
        <taxon>Pentapetalae</taxon>
        <taxon>rosids</taxon>
        <taxon>fabids</taxon>
        <taxon>Malpighiales</taxon>
        <taxon>Euphorbiaceae</taxon>
        <taxon>Crotonoideae</taxon>
        <taxon>Manihoteae</taxon>
        <taxon>Manihot</taxon>
    </lineage>
</organism>
<accession>A0ACB7H1U7</accession>
<sequence length="477" mass="54906">MFYYSAHWASSSPLSPNPQISANAKILNILHCALDITEYNLVSGFESAKEVWNKLEGTNQINESKANLLVRDFELFEMKSCETIAEISTRFTDLVNLLKALEKSFEEAELVKNILRSLSKTCEVKTTVIFDIKVFTKYTYDELIGSLIVHEMGITLKSEKLTDGKKKSITLKIDTSESSSLSSDEEEMAILARKFRRAFRKGGNKYKIFVKKYGPKDDSQTHLHKNSKEHATNESSNDDSKENNEVKLRCMALEEEAVESSKVENIEVIESELPNIEELELIFAKVYDEYKTYKRKYTSLKLENISLRSENIFLSMRKCKGKENMGTKSRCSRHMTGDKTFFSQLIMKLEGFVRFRDKSRAQIIGNGMIGLKLCIENVALVQNLKYNLLSVSQLCDIRFKIFSKKKESEKIMDEQNVKIQNDHHGETSNDRDQKNDIIDSLNQKMMTGNQLRKYFDNVAFILKLKPKSYKEAQNDES</sequence>
<evidence type="ECO:0000313" key="2">
    <source>
        <dbReference type="Proteomes" id="UP000091857"/>
    </source>
</evidence>
<keyword evidence="2" id="KW-1185">Reference proteome</keyword>
<reference evidence="2" key="1">
    <citation type="journal article" date="2016" name="Nat. Biotechnol.">
        <title>Sequencing wild and cultivated cassava and related species reveals extensive interspecific hybridization and genetic diversity.</title>
        <authorList>
            <person name="Bredeson J.V."/>
            <person name="Lyons J.B."/>
            <person name="Prochnik S.E."/>
            <person name="Wu G.A."/>
            <person name="Ha C.M."/>
            <person name="Edsinger-Gonzales E."/>
            <person name="Grimwood J."/>
            <person name="Schmutz J."/>
            <person name="Rabbi I.Y."/>
            <person name="Egesi C."/>
            <person name="Nauluvula P."/>
            <person name="Lebot V."/>
            <person name="Ndunguru J."/>
            <person name="Mkamilo G."/>
            <person name="Bart R.S."/>
            <person name="Setter T.L."/>
            <person name="Gleadow R.M."/>
            <person name="Kulakow P."/>
            <person name="Ferguson M.E."/>
            <person name="Rounsley S."/>
            <person name="Rokhsar D.S."/>
        </authorList>
    </citation>
    <scope>NUCLEOTIDE SEQUENCE [LARGE SCALE GENOMIC DNA]</scope>
    <source>
        <strain evidence="2">cv. AM560-2</strain>
    </source>
</reference>
<evidence type="ECO:0000313" key="1">
    <source>
        <dbReference type="EMBL" id="KAG8645723.1"/>
    </source>
</evidence>
<gene>
    <name evidence="1" type="ORF">MANES_10G087466v8</name>
</gene>
<dbReference type="EMBL" id="CM004396">
    <property type="protein sequence ID" value="KAG8645723.1"/>
    <property type="molecule type" value="Genomic_DNA"/>
</dbReference>
<dbReference type="Proteomes" id="UP000091857">
    <property type="component" value="Chromosome 10"/>
</dbReference>
<proteinExistence type="predicted"/>
<comment type="caution">
    <text evidence="1">The sequence shown here is derived from an EMBL/GenBank/DDBJ whole genome shotgun (WGS) entry which is preliminary data.</text>
</comment>
<protein>
    <submittedName>
        <fullName evidence="1">Uncharacterized protein</fullName>
    </submittedName>
</protein>